<evidence type="ECO:0000313" key="2">
    <source>
        <dbReference type="EMBL" id="QDU11738.1"/>
    </source>
</evidence>
<sequence>MVVSLVNMLQTDGLAYSDSITINEKNQPENDSAVFGSTGHQVSYTSLS</sequence>
<protein>
    <submittedName>
        <fullName evidence="2">Uncharacterized protein</fullName>
    </submittedName>
</protein>
<evidence type="ECO:0000313" key="3">
    <source>
        <dbReference type="Proteomes" id="UP000318384"/>
    </source>
</evidence>
<proteinExistence type="predicted"/>
<gene>
    <name evidence="2" type="ORF">V202x_51620</name>
</gene>
<keyword evidence="3" id="KW-1185">Reference proteome</keyword>
<feature type="region of interest" description="Disordered" evidence="1">
    <location>
        <begin position="27"/>
        <end position="48"/>
    </location>
</feature>
<feature type="compositionally biased region" description="Polar residues" evidence="1">
    <location>
        <begin position="38"/>
        <end position="48"/>
    </location>
</feature>
<dbReference type="Proteomes" id="UP000318384">
    <property type="component" value="Chromosome"/>
</dbReference>
<accession>A0A517X2K8</accession>
<organism evidence="2 3">
    <name type="scientific">Gimesia aquarii</name>
    <dbReference type="NCBI Taxonomy" id="2527964"/>
    <lineage>
        <taxon>Bacteria</taxon>
        <taxon>Pseudomonadati</taxon>
        <taxon>Planctomycetota</taxon>
        <taxon>Planctomycetia</taxon>
        <taxon>Planctomycetales</taxon>
        <taxon>Planctomycetaceae</taxon>
        <taxon>Gimesia</taxon>
    </lineage>
</organism>
<evidence type="ECO:0000256" key="1">
    <source>
        <dbReference type="SAM" id="MobiDB-lite"/>
    </source>
</evidence>
<name>A0A517X2K8_9PLAN</name>
<reference evidence="2 3" key="1">
    <citation type="submission" date="2019-03" db="EMBL/GenBank/DDBJ databases">
        <title>Deep-cultivation of Planctomycetes and their phenomic and genomic characterization uncovers novel biology.</title>
        <authorList>
            <person name="Wiegand S."/>
            <person name="Jogler M."/>
            <person name="Boedeker C."/>
            <person name="Pinto D."/>
            <person name="Vollmers J."/>
            <person name="Rivas-Marin E."/>
            <person name="Kohn T."/>
            <person name="Peeters S.H."/>
            <person name="Heuer A."/>
            <person name="Rast P."/>
            <person name="Oberbeckmann S."/>
            <person name="Bunk B."/>
            <person name="Jeske O."/>
            <person name="Meyerdierks A."/>
            <person name="Storesund J.E."/>
            <person name="Kallscheuer N."/>
            <person name="Luecker S."/>
            <person name="Lage O.M."/>
            <person name="Pohl T."/>
            <person name="Merkel B.J."/>
            <person name="Hornburger P."/>
            <person name="Mueller R.-W."/>
            <person name="Bruemmer F."/>
            <person name="Labrenz M."/>
            <person name="Spormann A.M."/>
            <person name="Op den Camp H."/>
            <person name="Overmann J."/>
            <person name="Amann R."/>
            <person name="Jetten M.S.M."/>
            <person name="Mascher T."/>
            <person name="Medema M.H."/>
            <person name="Devos D.P."/>
            <person name="Kaster A.-K."/>
            <person name="Ovreas L."/>
            <person name="Rohde M."/>
            <person name="Galperin M.Y."/>
            <person name="Jogler C."/>
        </authorList>
    </citation>
    <scope>NUCLEOTIDE SEQUENCE [LARGE SCALE GENOMIC DNA]</scope>
    <source>
        <strain evidence="2 3">V202</strain>
    </source>
</reference>
<dbReference type="EMBL" id="CP037422">
    <property type="protein sequence ID" value="QDU11738.1"/>
    <property type="molecule type" value="Genomic_DNA"/>
</dbReference>
<dbReference type="AlphaFoldDB" id="A0A517X2K8"/>